<organism evidence="2">
    <name type="scientific">Aphanomyces astaci</name>
    <name type="common">Crayfish plague agent</name>
    <dbReference type="NCBI Taxonomy" id="112090"/>
    <lineage>
        <taxon>Eukaryota</taxon>
        <taxon>Sar</taxon>
        <taxon>Stramenopiles</taxon>
        <taxon>Oomycota</taxon>
        <taxon>Saprolegniomycetes</taxon>
        <taxon>Saprolegniales</taxon>
        <taxon>Verrucalvaceae</taxon>
        <taxon>Aphanomyces</taxon>
    </lineage>
</organism>
<reference evidence="2" key="1">
    <citation type="submission" date="2013-12" db="EMBL/GenBank/DDBJ databases">
        <title>The Genome Sequence of Aphanomyces astaci APO3.</title>
        <authorList>
            <consortium name="The Broad Institute Genomics Platform"/>
            <person name="Russ C."/>
            <person name="Tyler B."/>
            <person name="van West P."/>
            <person name="Dieguez-Uribeondo J."/>
            <person name="Young S.K."/>
            <person name="Zeng Q."/>
            <person name="Gargeya S."/>
            <person name="Fitzgerald M."/>
            <person name="Abouelleil A."/>
            <person name="Alvarado L."/>
            <person name="Chapman S.B."/>
            <person name="Gainer-Dewar J."/>
            <person name="Goldberg J."/>
            <person name="Griggs A."/>
            <person name="Gujja S."/>
            <person name="Hansen M."/>
            <person name="Howarth C."/>
            <person name="Imamovic A."/>
            <person name="Ireland A."/>
            <person name="Larimer J."/>
            <person name="McCowan C."/>
            <person name="Murphy C."/>
            <person name="Pearson M."/>
            <person name="Poon T.W."/>
            <person name="Priest M."/>
            <person name="Roberts A."/>
            <person name="Saif S."/>
            <person name="Shea T."/>
            <person name="Sykes S."/>
            <person name="Wortman J."/>
            <person name="Nusbaum C."/>
            <person name="Birren B."/>
        </authorList>
    </citation>
    <scope>NUCLEOTIDE SEQUENCE [LARGE SCALE GENOMIC DNA]</scope>
    <source>
        <strain evidence="2">APO3</strain>
    </source>
</reference>
<dbReference type="GeneID" id="20820937"/>
<evidence type="ECO:0000256" key="1">
    <source>
        <dbReference type="SAM" id="MobiDB-lite"/>
    </source>
</evidence>
<protein>
    <submittedName>
        <fullName evidence="2">Uncharacterized protein</fullName>
    </submittedName>
</protein>
<dbReference type="VEuPathDB" id="FungiDB:H257_18941"/>
<feature type="compositionally biased region" description="Polar residues" evidence="1">
    <location>
        <begin position="120"/>
        <end position="129"/>
    </location>
</feature>
<proteinExistence type="predicted"/>
<evidence type="ECO:0000313" key="2">
    <source>
        <dbReference type="EMBL" id="ETV64124.1"/>
    </source>
</evidence>
<sequence length="129" mass="14634">MLESWSQEHPETPKPHLLQQRQDGQRYHRTSSPTTMTPSPPVTSNIAIPNNDAEDSPCYHHVLDSNCHIQDHTMTSSHRQQRHTSKTAPLPQRPQTVTSPIPNNDAEDSPCYNHDLDSNCHIQDNDPTL</sequence>
<gene>
    <name evidence="2" type="ORF">H257_18941</name>
</gene>
<dbReference type="RefSeq" id="XP_009846390.1">
    <property type="nucleotide sequence ID" value="XM_009848088.1"/>
</dbReference>
<dbReference type="AlphaFoldDB" id="W4FB41"/>
<feature type="compositionally biased region" description="Polar residues" evidence="1">
    <location>
        <begin position="93"/>
        <end position="102"/>
    </location>
</feature>
<feature type="region of interest" description="Disordered" evidence="1">
    <location>
        <begin position="70"/>
        <end position="129"/>
    </location>
</feature>
<name>W4FB41_APHAT</name>
<accession>W4FB41</accession>
<dbReference type="EMBL" id="KI913389">
    <property type="protein sequence ID" value="ETV64124.1"/>
    <property type="molecule type" value="Genomic_DNA"/>
</dbReference>
<feature type="region of interest" description="Disordered" evidence="1">
    <location>
        <begin position="1"/>
        <end position="57"/>
    </location>
</feature>
<feature type="compositionally biased region" description="Basic and acidic residues" evidence="1">
    <location>
        <begin position="1"/>
        <end position="14"/>
    </location>
</feature>